<protein>
    <submittedName>
        <fullName evidence="3">Uu.00g030590.m01.CDS01</fullName>
    </submittedName>
</protein>
<comment type="caution">
    <text evidence="3">The sequence shown here is derived from an EMBL/GenBank/DDBJ whole genome shotgun (WGS) entry which is preliminary data.</text>
</comment>
<feature type="compositionally biased region" description="Low complexity" evidence="1">
    <location>
        <begin position="110"/>
        <end position="119"/>
    </location>
</feature>
<evidence type="ECO:0000256" key="2">
    <source>
        <dbReference type="SAM" id="Phobius"/>
    </source>
</evidence>
<dbReference type="AlphaFoldDB" id="A0AAI8YCX1"/>
<evidence type="ECO:0000313" key="4">
    <source>
        <dbReference type="Proteomes" id="UP001295740"/>
    </source>
</evidence>
<keyword evidence="2" id="KW-0472">Membrane</keyword>
<keyword evidence="4" id="KW-1185">Reference proteome</keyword>
<feature type="compositionally biased region" description="Pro residues" evidence="1">
    <location>
        <begin position="164"/>
        <end position="176"/>
    </location>
</feature>
<reference evidence="3" key="1">
    <citation type="submission" date="2023-10" db="EMBL/GenBank/DDBJ databases">
        <authorList>
            <person name="Hackl T."/>
        </authorList>
    </citation>
    <scope>NUCLEOTIDE SEQUENCE</scope>
</reference>
<name>A0AAI8YCX1_9PEZI</name>
<dbReference type="EMBL" id="CAUWAG010000003">
    <property type="protein sequence ID" value="CAJ2500206.1"/>
    <property type="molecule type" value="Genomic_DNA"/>
</dbReference>
<keyword evidence="2" id="KW-0812">Transmembrane</keyword>
<organism evidence="3 4">
    <name type="scientific">Anthostomella pinea</name>
    <dbReference type="NCBI Taxonomy" id="933095"/>
    <lineage>
        <taxon>Eukaryota</taxon>
        <taxon>Fungi</taxon>
        <taxon>Dikarya</taxon>
        <taxon>Ascomycota</taxon>
        <taxon>Pezizomycotina</taxon>
        <taxon>Sordariomycetes</taxon>
        <taxon>Xylariomycetidae</taxon>
        <taxon>Xylariales</taxon>
        <taxon>Xylariaceae</taxon>
        <taxon>Anthostomella</taxon>
    </lineage>
</organism>
<dbReference type="InterPro" id="IPR020999">
    <property type="entry name" value="Chitin_synth_reg_RCR"/>
</dbReference>
<accession>A0AAI8YCX1</accession>
<gene>
    <name evidence="3" type="ORF">KHLLAP_LOCUS674</name>
</gene>
<dbReference type="Pfam" id="PF12273">
    <property type="entry name" value="RCR"/>
    <property type="match status" value="1"/>
</dbReference>
<feature type="region of interest" description="Disordered" evidence="1">
    <location>
        <begin position="110"/>
        <end position="176"/>
    </location>
</feature>
<evidence type="ECO:0000313" key="3">
    <source>
        <dbReference type="EMBL" id="CAJ2500206.1"/>
    </source>
</evidence>
<proteinExistence type="predicted"/>
<dbReference type="Proteomes" id="UP001295740">
    <property type="component" value="Unassembled WGS sequence"/>
</dbReference>
<keyword evidence="2" id="KW-1133">Transmembrane helix</keyword>
<feature type="transmembrane region" description="Helical" evidence="2">
    <location>
        <begin position="43"/>
        <end position="62"/>
    </location>
</feature>
<evidence type="ECO:0000256" key="1">
    <source>
        <dbReference type="SAM" id="MobiDB-lite"/>
    </source>
</evidence>
<sequence length="176" mass="19491">MFGKARPGTGAVNAAMISRVRRQYVDDGDGELVWFWYTKEGVIIKWVVFLTIIVLFGGWIVGGRIHAKRRMRKGLKPMAYHGWLLSRQERATVDPQYAWPQAQYQPAGQGPAPGYYGMQPMPPPVYDPNHRPPMYEGDGVPQQHSKVDPSQAGPGAYGNAPEYSAPPGPPPSAAFR</sequence>